<evidence type="ECO:0000313" key="1">
    <source>
        <dbReference type="EMBL" id="GGK79722.1"/>
    </source>
</evidence>
<dbReference type="Proteomes" id="UP000656042">
    <property type="component" value="Unassembled WGS sequence"/>
</dbReference>
<reference evidence="1" key="1">
    <citation type="journal article" date="2014" name="Int. J. Syst. Evol. Microbiol.">
        <title>Complete genome sequence of Corynebacterium casei LMG S-19264T (=DSM 44701T), isolated from a smear-ripened cheese.</title>
        <authorList>
            <consortium name="US DOE Joint Genome Institute (JGI-PGF)"/>
            <person name="Walter F."/>
            <person name="Albersmeier A."/>
            <person name="Kalinowski J."/>
            <person name="Ruckert C."/>
        </authorList>
    </citation>
    <scope>NUCLEOTIDE SEQUENCE</scope>
    <source>
        <strain evidence="1">CGMCC 4.7299</strain>
    </source>
</reference>
<protein>
    <submittedName>
        <fullName evidence="1">Uncharacterized protein</fullName>
    </submittedName>
</protein>
<comment type="caution">
    <text evidence="1">The sequence shown here is derived from an EMBL/GenBank/DDBJ whole genome shotgun (WGS) entry which is preliminary data.</text>
</comment>
<evidence type="ECO:0000313" key="2">
    <source>
        <dbReference type="Proteomes" id="UP000656042"/>
    </source>
</evidence>
<keyword evidence="2" id="KW-1185">Reference proteome</keyword>
<dbReference type="EMBL" id="BMMX01000002">
    <property type="protein sequence ID" value="GGK79722.1"/>
    <property type="molecule type" value="Genomic_DNA"/>
</dbReference>
<reference evidence="1" key="2">
    <citation type="submission" date="2020-09" db="EMBL/GenBank/DDBJ databases">
        <authorList>
            <person name="Sun Q."/>
            <person name="Zhou Y."/>
        </authorList>
    </citation>
    <scope>NUCLEOTIDE SEQUENCE</scope>
    <source>
        <strain evidence="1">CGMCC 4.7299</strain>
    </source>
</reference>
<organism evidence="1 2">
    <name type="scientific">Mangrovihabitans endophyticus</name>
    <dbReference type="NCBI Taxonomy" id="1751298"/>
    <lineage>
        <taxon>Bacteria</taxon>
        <taxon>Bacillati</taxon>
        <taxon>Actinomycetota</taxon>
        <taxon>Actinomycetes</taxon>
        <taxon>Micromonosporales</taxon>
        <taxon>Micromonosporaceae</taxon>
        <taxon>Mangrovihabitans</taxon>
    </lineage>
</organism>
<sequence>MSSADAEWTQIGPDAPDVFKAFTSRASVPRFPPPMRDGQESGPDRVLFLVVDDDGVYGLVLDHGGVFLSVEGAISGRAQGKRFIRRPVPADRVEYVPGSRCRVESARDTVPQW</sequence>
<proteinExistence type="predicted"/>
<dbReference type="AlphaFoldDB" id="A0A8J3BVA5"/>
<accession>A0A8J3BVA5</accession>
<name>A0A8J3BVA5_9ACTN</name>
<gene>
    <name evidence="1" type="ORF">GCM10012284_12170</name>
</gene>